<evidence type="ECO:0000313" key="1">
    <source>
        <dbReference type="EMBL" id="KKL88050.1"/>
    </source>
</evidence>
<protein>
    <recommendedName>
        <fullName evidence="2">DUF1320 domain-containing protein</fullName>
    </recommendedName>
</protein>
<evidence type="ECO:0008006" key="2">
    <source>
        <dbReference type="Google" id="ProtNLM"/>
    </source>
</evidence>
<reference evidence="1" key="1">
    <citation type="journal article" date="2015" name="Nature">
        <title>Complex archaea that bridge the gap between prokaryotes and eukaryotes.</title>
        <authorList>
            <person name="Spang A."/>
            <person name="Saw J.H."/>
            <person name="Jorgensen S.L."/>
            <person name="Zaremba-Niedzwiedzka K."/>
            <person name="Martijn J."/>
            <person name="Lind A.E."/>
            <person name="van Eijk R."/>
            <person name="Schleper C."/>
            <person name="Guy L."/>
            <person name="Ettema T.J."/>
        </authorList>
    </citation>
    <scope>NUCLEOTIDE SEQUENCE</scope>
</reference>
<dbReference type="EMBL" id="LAZR01020673">
    <property type="protein sequence ID" value="KKL88050.1"/>
    <property type="molecule type" value="Genomic_DNA"/>
</dbReference>
<gene>
    <name evidence="1" type="ORF">LCGC14_1928620</name>
</gene>
<dbReference type="InterPro" id="IPR009752">
    <property type="entry name" value="Phage_Mu_GpJ"/>
</dbReference>
<comment type="caution">
    <text evidence="1">The sequence shown here is derived from an EMBL/GenBank/DDBJ whole genome shotgun (WGS) entry which is preliminary data.</text>
</comment>
<organism evidence="1">
    <name type="scientific">marine sediment metagenome</name>
    <dbReference type="NCBI Taxonomy" id="412755"/>
    <lineage>
        <taxon>unclassified sequences</taxon>
        <taxon>metagenomes</taxon>
        <taxon>ecological metagenomes</taxon>
    </lineage>
</organism>
<dbReference type="AlphaFoldDB" id="A0A0F9I2J5"/>
<dbReference type="Pfam" id="PF07030">
    <property type="entry name" value="Phage_Mu_Gp36"/>
    <property type="match status" value="1"/>
</dbReference>
<accession>A0A0F9I2J5</accession>
<sequence>MAYADEENVERAAGGRKKLIQLTDLENANEVNQELLLDAVAEADSWINSYLEPRYVVPIATPPEVIRRVSAQLTVYILKQRREALTDADQTRFEDVITWLQGVRRGEISPGVDPRPPESTFAGQTVRGDRELIDHALTRDKFEGFT</sequence>
<name>A0A0F9I2J5_9ZZZZ</name>
<proteinExistence type="predicted"/>